<evidence type="ECO:0000313" key="2">
    <source>
        <dbReference type="EMBL" id="SVB71557.1"/>
    </source>
</evidence>
<dbReference type="SUPFAM" id="SSF54593">
    <property type="entry name" value="Glyoxalase/Bleomycin resistance protein/Dihydroxybiphenyl dioxygenase"/>
    <property type="match status" value="1"/>
</dbReference>
<dbReference type="InterPro" id="IPR004360">
    <property type="entry name" value="Glyas_Fos-R_dOase_dom"/>
</dbReference>
<dbReference type="CDD" id="cd06587">
    <property type="entry name" value="VOC"/>
    <property type="match status" value="1"/>
</dbReference>
<dbReference type="InterPro" id="IPR050383">
    <property type="entry name" value="GlyoxalaseI/FosfomycinResist"/>
</dbReference>
<sequence length="189" mass="21663">MIATSTRPEMPPATGAHHAAYRCRNAEETRAFYEDLLGFPMVQALDINEHPTTGDPLRYMHIFFDIGGHNNADRNYLAFFEVADEGGMAPQFEFKHQWGLDLHFAMGVADHDALAKWRQLLIDRDLEVEGPIDHKIFSSIYFHDPNGYRLEFTAQNSSQAKLFNKESSHSHKILRDWVERKNITSTAAE</sequence>
<dbReference type="AlphaFoldDB" id="A0A382GAH8"/>
<dbReference type="Gene3D" id="3.10.180.10">
    <property type="entry name" value="2,3-Dihydroxybiphenyl 1,2-Dioxygenase, domain 1"/>
    <property type="match status" value="1"/>
</dbReference>
<organism evidence="2">
    <name type="scientific">marine metagenome</name>
    <dbReference type="NCBI Taxonomy" id="408172"/>
    <lineage>
        <taxon>unclassified sequences</taxon>
        <taxon>metagenomes</taxon>
        <taxon>ecological metagenomes</taxon>
    </lineage>
</organism>
<dbReference type="PANTHER" id="PTHR21366">
    <property type="entry name" value="GLYOXALASE FAMILY PROTEIN"/>
    <property type="match status" value="1"/>
</dbReference>
<accession>A0A382GAH8</accession>
<dbReference type="PROSITE" id="PS51819">
    <property type="entry name" value="VOC"/>
    <property type="match status" value="1"/>
</dbReference>
<protein>
    <recommendedName>
        <fullName evidence="1">VOC domain-containing protein</fullName>
    </recommendedName>
</protein>
<feature type="domain" description="VOC" evidence="1">
    <location>
        <begin position="15"/>
        <end position="155"/>
    </location>
</feature>
<gene>
    <name evidence="2" type="ORF">METZ01_LOCUS224411</name>
</gene>
<reference evidence="2" key="1">
    <citation type="submission" date="2018-05" db="EMBL/GenBank/DDBJ databases">
        <authorList>
            <person name="Lanie J.A."/>
            <person name="Ng W.-L."/>
            <person name="Kazmierczak K.M."/>
            <person name="Andrzejewski T.M."/>
            <person name="Davidsen T.M."/>
            <person name="Wayne K.J."/>
            <person name="Tettelin H."/>
            <person name="Glass J.I."/>
            <person name="Rusch D."/>
            <person name="Podicherti R."/>
            <person name="Tsui H.-C.T."/>
            <person name="Winkler M.E."/>
        </authorList>
    </citation>
    <scope>NUCLEOTIDE SEQUENCE</scope>
</reference>
<evidence type="ECO:0000259" key="1">
    <source>
        <dbReference type="PROSITE" id="PS51819"/>
    </source>
</evidence>
<dbReference type="InterPro" id="IPR029068">
    <property type="entry name" value="Glyas_Bleomycin-R_OHBP_Dase"/>
</dbReference>
<dbReference type="PANTHER" id="PTHR21366:SF31">
    <property type="entry name" value="METALLOTHIOL TRANSFERASE FOSB"/>
    <property type="match status" value="1"/>
</dbReference>
<dbReference type="Pfam" id="PF00903">
    <property type="entry name" value="Glyoxalase"/>
    <property type="match status" value="1"/>
</dbReference>
<dbReference type="EMBL" id="UINC01054175">
    <property type="protein sequence ID" value="SVB71557.1"/>
    <property type="molecule type" value="Genomic_DNA"/>
</dbReference>
<proteinExistence type="predicted"/>
<dbReference type="InterPro" id="IPR037523">
    <property type="entry name" value="VOC_core"/>
</dbReference>
<name>A0A382GAH8_9ZZZZ</name>